<name>A0A2V4PIL3_9ACTN</name>
<feature type="region of interest" description="Disordered" evidence="1">
    <location>
        <begin position="177"/>
        <end position="196"/>
    </location>
</feature>
<keyword evidence="3" id="KW-1185">Reference proteome</keyword>
<dbReference type="OrthoDB" id="4228381at2"/>
<sequence length="196" mass="19963">MSLSTPVIAALGAVAVIGAGTLGGSIAFASTKDKPLTSQATVTVGRNSFHLEPTCYNAGKPFDDNATKACGLAAAQTDKLKSISVSSVDRIGVGVDKQTAANGWRADTNGGNSQSGAPIAAYQKDNTFSGMQPAVNVLSQVRNTRLTVVEFDPKTADSNKPGILAVWFVNLKNSAAPAAPAQSQDASQGQGPSQGQ</sequence>
<dbReference type="EMBL" id="PYBW01000022">
    <property type="protein sequence ID" value="PYC85389.1"/>
    <property type="molecule type" value="Genomic_DNA"/>
</dbReference>
<dbReference type="RefSeq" id="WP_110666675.1">
    <property type="nucleotide sequence ID" value="NZ_PYBW01000022.1"/>
</dbReference>
<evidence type="ECO:0000313" key="3">
    <source>
        <dbReference type="Proteomes" id="UP000248039"/>
    </source>
</evidence>
<comment type="caution">
    <text evidence="2">The sequence shown here is derived from an EMBL/GenBank/DDBJ whole genome shotgun (WGS) entry which is preliminary data.</text>
</comment>
<gene>
    <name evidence="2" type="ORF">C7C46_06505</name>
</gene>
<dbReference type="Proteomes" id="UP000248039">
    <property type="component" value="Unassembled WGS sequence"/>
</dbReference>
<organism evidence="2 3">
    <name type="scientific">Streptomyces tateyamensis</name>
    <dbReference type="NCBI Taxonomy" id="565073"/>
    <lineage>
        <taxon>Bacteria</taxon>
        <taxon>Bacillati</taxon>
        <taxon>Actinomycetota</taxon>
        <taxon>Actinomycetes</taxon>
        <taxon>Kitasatosporales</taxon>
        <taxon>Streptomycetaceae</taxon>
        <taxon>Streptomyces</taxon>
    </lineage>
</organism>
<evidence type="ECO:0008006" key="4">
    <source>
        <dbReference type="Google" id="ProtNLM"/>
    </source>
</evidence>
<protein>
    <recommendedName>
        <fullName evidence="4">DUF2771 domain-containing protein</fullName>
    </recommendedName>
</protein>
<proteinExistence type="predicted"/>
<evidence type="ECO:0000313" key="2">
    <source>
        <dbReference type="EMBL" id="PYC85389.1"/>
    </source>
</evidence>
<reference evidence="2 3" key="1">
    <citation type="submission" date="2018-03" db="EMBL/GenBank/DDBJ databases">
        <title>Bioinformatic expansion and discovery of thiopeptide antibiotics.</title>
        <authorList>
            <person name="Schwalen C.J."/>
            <person name="Hudson G.A."/>
            <person name="Mitchell D.A."/>
        </authorList>
    </citation>
    <scope>NUCLEOTIDE SEQUENCE [LARGE SCALE GENOMIC DNA]</scope>
    <source>
        <strain evidence="2 3">ATCC 21389</strain>
    </source>
</reference>
<accession>A0A2V4PIL3</accession>
<evidence type="ECO:0000256" key="1">
    <source>
        <dbReference type="SAM" id="MobiDB-lite"/>
    </source>
</evidence>
<dbReference type="AlphaFoldDB" id="A0A2V4PIL3"/>